<evidence type="ECO:0000256" key="2">
    <source>
        <dbReference type="ARBA" id="ARBA00022692"/>
    </source>
</evidence>
<reference evidence="9 10" key="1">
    <citation type="journal article" date="2016" name="Sci. Rep.">
        <title>Peltaster fructicola genome reveals evolution from an invasive phytopathogen to an ectophytic parasite.</title>
        <authorList>
            <person name="Xu C."/>
            <person name="Chen H."/>
            <person name="Gleason M.L."/>
            <person name="Xu J.R."/>
            <person name="Liu H."/>
            <person name="Zhang R."/>
            <person name="Sun G."/>
        </authorList>
    </citation>
    <scope>NUCLEOTIDE SEQUENCE [LARGE SCALE GENOMIC DNA]</scope>
    <source>
        <strain evidence="9 10">LNHT1506</strain>
    </source>
</reference>
<dbReference type="GO" id="GO:0004930">
    <property type="term" value="F:G protein-coupled receptor activity"/>
    <property type="evidence" value="ECO:0007669"/>
    <property type="project" value="TreeGrafter"/>
</dbReference>
<dbReference type="OrthoDB" id="5368598at2759"/>
<gene>
    <name evidence="9" type="ORF">AMS68_005228</name>
</gene>
<dbReference type="Pfam" id="PF11710">
    <property type="entry name" value="Git3"/>
    <property type="match status" value="1"/>
</dbReference>
<proteinExistence type="predicted"/>
<dbReference type="GO" id="GO:0007189">
    <property type="term" value="P:adenylate cyclase-activating G protein-coupled receptor signaling pathway"/>
    <property type="evidence" value="ECO:0007669"/>
    <property type="project" value="TreeGrafter"/>
</dbReference>
<feature type="transmembrane region" description="Helical" evidence="6">
    <location>
        <begin position="420"/>
        <end position="439"/>
    </location>
</feature>
<feature type="compositionally biased region" description="Polar residues" evidence="5">
    <location>
        <begin position="546"/>
        <end position="555"/>
    </location>
</feature>
<evidence type="ECO:0000256" key="5">
    <source>
        <dbReference type="SAM" id="MobiDB-lite"/>
    </source>
</evidence>
<name>A0A6H0XYH4_9PEZI</name>
<evidence type="ECO:0000256" key="1">
    <source>
        <dbReference type="ARBA" id="ARBA00004141"/>
    </source>
</evidence>
<evidence type="ECO:0000313" key="10">
    <source>
        <dbReference type="Proteomes" id="UP000503462"/>
    </source>
</evidence>
<organism evidence="9 10">
    <name type="scientific">Peltaster fructicola</name>
    <dbReference type="NCBI Taxonomy" id="286661"/>
    <lineage>
        <taxon>Eukaryota</taxon>
        <taxon>Fungi</taxon>
        <taxon>Dikarya</taxon>
        <taxon>Ascomycota</taxon>
        <taxon>Pezizomycotina</taxon>
        <taxon>Dothideomycetes</taxon>
        <taxon>Dothideomycetes incertae sedis</taxon>
        <taxon>Peltaster</taxon>
    </lineage>
</organism>
<feature type="domain" description="G protein-coupled receptor GPR1/2/3 C-terminal" evidence="8">
    <location>
        <begin position="411"/>
        <end position="485"/>
    </location>
</feature>
<dbReference type="SUPFAM" id="SSF81321">
    <property type="entry name" value="Family A G protein-coupled receptor-like"/>
    <property type="match status" value="1"/>
</dbReference>
<feature type="transmembrane region" description="Helical" evidence="6">
    <location>
        <begin position="93"/>
        <end position="112"/>
    </location>
</feature>
<dbReference type="PANTHER" id="PTHR23112:SF37">
    <property type="entry name" value="G PROTEIN-COUPLED RECEPTOR GPR1"/>
    <property type="match status" value="1"/>
</dbReference>
<dbReference type="AlphaFoldDB" id="A0A6H0XYH4"/>
<dbReference type="Proteomes" id="UP000503462">
    <property type="component" value="Chromosome 3"/>
</dbReference>
<feature type="compositionally biased region" description="Polar residues" evidence="5">
    <location>
        <begin position="593"/>
        <end position="607"/>
    </location>
</feature>
<evidence type="ECO:0000259" key="7">
    <source>
        <dbReference type="Pfam" id="PF11710"/>
    </source>
</evidence>
<keyword evidence="4 6" id="KW-0472">Membrane</keyword>
<evidence type="ECO:0008006" key="11">
    <source>
        <dbReference type="Google" id="ProtNLM"/>
    </source>
</evidence>
<evidence type="ECO:0000313" key="9">
    <source>
        <dbReference type="EMBL" id="QIW99710.1"/>
    </source>
</evidence>
<sequence>MPSIPTETSNSDLIFSLIEQAIGVLSSDGSENGYHVLAARRPKSAMVRISLADQQRRTIQIVSTVMASVSITASFLALYWFCLMRRNFRRDLVLLLILGDILKNFCFIMYGSVNLTRGQIHGADAFCQASGYILQTSLEACDLAVFFVSLHMTLQIFPLPSTKLGYDGLYNVRRWVYAIWAILPNLTASVAFIATPAYQVQGALCWLPVRPFWYRLALSWIPRYIITFLILCFAIAIYIHVGVEFRVFGAARDRKESTDLSVEEAREAIGSGTIEASVPFVEDHEPELKERAAAPAPTQDDRIRNLRRASSPVWNSPFDVQVMDDVVRGTRSEAGSRRGSRQVAFNFSDESISPEQTSDLFRPTLPSLHSGVGNSFVQSSAAENAAGAPVLQETKTVDSYASTTIDAALRTRRRAMRRQVRSLFIYPVAYLIMWILPFVSHCMNYSDYFAENPVFAISLLSSFCLTALGLVDVVIFSWREQPWRHIRGSDGSFLGSLCFWRFGQGMSSMRSGTSGSSPKDKSSYHGTHGFLGALGHFTWRRLSSSAGKYPSSNRSSIHKPRAQGGADSKVRERERAQERLQVEQRLAAERQAATMNSPSPGTRNWFDNIQEDDETTMKSRRPTWSGH</sequence>
<feature type="compositionally biased region" description="Basic and acidic residues" evidence="5">
    <location>
        <begin position="568"/>
        <end position="588"/>
    </location>
</feature>
<keyword evidence="2 6" id="KW-0812">Transmembrane</keyword>
<dbReference type="InterPro" id="IPR022596">
    <property type="entry name" value="GPR1/2/3_C"/>
</dbReference>
<feature type="transmembrane region" description="Helical" evidence="6">
    <location>
        <begin position="454"/>
        <end position="478"/>
    </location>
</feature>
<dbReference type="Gene3D" id="1.20.1070.10">
    <property type="entry name" value="Rhodopsin 7-helix transmembrane proteins"/>
    <property type="match status" value="1"/>
</dbReference>
<evidence type="ECO:0000256" key="4">
    <source>
        <dbReference type="ARBA" id="ARBA00023136"/>
    </source>
</evidence>
<dbReference type="GO" id="GO:0005886">
    <property type="term" value="C:plasma membrane"/>
    <property type="evidence" value="ECO:0007669"/>
    <property type="project" value="TreeGrafter"/>
</dbReference>
<feature type="region of interest" description="Disordered" evidence="5">
    <location>
        <begin position="546"/>
        <end position="627"/>
    </location>
</feature>
<dbReference type="InterPro" id="IPR023041">
    <property type="entry name" value="Glucose_rcpt_Git3-like_N"/>
</dbReference>
<dbReference type="EMBL" id="CP051141">
    <property type="protein sequence ID" value="QIW99710.1"/>
    <property type="molecule type" value="Genomic_DNA"/>
</dbReference>
<evidence type="ECO:0000256" key="6">
    <source>
        <dbReference type="SAM" id="Phobius"/>
    </source>
</evidence>
<feature type="transmembrane region" description="Helical" evidence="6">
    <location>
        <begin position="59"/>
        <end position="81"/>
    </location>
</feature>
<feature type="domain" description="Glucose receptor Git3-like N-terminal" evidence="7">
    <location>
        <begin position="58"/>
        <end position="246"/>
    </location>
</feature>
<evidence type="ECO:0000259" key="8">
    <source>
        <dbReference type="Pfam" id="PF11970"/>
    </source>
</evidence>
<keyword evidence="3 6" id="KW-1133">Transmembrane helix</keyword>
<feature type="transmembrane region" description="Helical" evidence="6">
    <location>
        <begin position="220"/>
        <end position="245"/>
    </location>
</feature>
<keyword evidence="10" id="KW-1185">Reference proteome</keyword>
<dbReference type="PANTHER" id="PTHR23112">
    <property type="entry name" value="G PROTEIN-COUPLED RECEPTOR 157-RELATED"/>
    <property type="match status" value="1"/>
</dbReference>
<evidence type="ECO:0000256" key="3">
    <source>
        <dbReference type="ARBA" id="ARBA00022989"/>
    </source>
</evidence>
<protein>
    <recommendedName>
        <fullName evidence="11">G-protein coupled receptors family 1 profile domain-containing protein</fullName>
    </recommendedName>
</protein>
<accession>A0A6H0XYH4</accession>
<dbReference type="Pfam" id="PF11970">
    <property type="entry name" value="GPR_Gpa2_C"/>
    <property type="match status" value="1"/>
</dbReference>
<comment type="subcellular location">
    <subcellularLocation>
        <location evidence="1">Membrane</location>
        <topology evidence="1">Multi-pass membrane protein</topology>
    </subcellularLocation>
</comment>
<feature type="transmembrane region" description="Helical" evidence="6">
    <location>
        <begin position="175"/>
        <end position="200"/>
    </location>
</feature>